<dbReference type="Proteomes" id="UP001310594">
    <property type="component" value="Unassembled WGS sequence"/>
</dbReference>
<dbReference type="PANTHER" id="PTHR42085">
    <property type="entry name" value="F-BOX DOMAIN-CONTAINING PROTEIN"/>
    <property type="match status" value="1"/>
</dbReference>
<dbReference type="AlphaFoldDB" id="A0AAN7ZN67"/>
<dbReference type="InterPro" id="IPR038883">
    <property type="entry name" value="AN11006-like"/>
</dbReference>
<comment type="caution">
    <text evidence="1">The sequence shown here is derived from an EMBL/GenBank/DDBJ whole genome shotgun (WGS) entry which is preliminary data.</text>
</comment>
<dbReference type="PANTHER" id="PTHR42085:SF1">
    <property type="entry name" value="F-BOX DOMAIN-CONTAINING PROTEIN"/>
    <property type="match status" value="1"/>
</dbReference>
<reference evidence="1" key="1">
    <citation type="submission" date="2023-08" db="EMBL/GenBank/DDBJ databases">
        <title>Black Yeasts Isolated from many extreme environments.</title>
        <authorList>
            <person name="Coleine C."/>
            <person name="Stajich J.E."/>
            <person name="Selbmann L."/>
        </authorList>
    </citation>
    <scope>NUCLEOTIDE SEQUENCE</scope>
    <source>
        <strain evidence="1">CCFEE 5810</strain>
    </source>
</reference>
<name>A0AAN7ZN67_9PEZI</name>
<protein>
    <submittedName>
        <fullName evidence="1">Uncharacterized protein</fullName>
    </submittedName>
</protein>
<dbReference type="EMBL" id="JAVRQU010000009">
    <property type="protein sequence ID" value="KAK5698724.1"/>
    <property type="molecule type" value="Genomic_DNA"/>
</dbReference>
<accession>A0AAN7ZN67</accession>
<organism evidence="1 2">
    <name type="scientific">Elasticomyces elasticus</name>
    <dbReference type="NCBI Taxonomy" id="574655"/>
    <lineage>
        <taxon>Eukaryota</taxon>
        <taxon>Fungi</taxon>
        <taxon>Dikarya</taxon>
        <taxon>Ascomycota</taxon>
        <taxon>Pezizomycotina</taxon>
        <taxon>Dothideomycetes</taxon>
        <taxon>Dothideomycetidae</taxon>
        <taxon>Mycosphaerellales</taxon>
        <taxon>Teratosphaeriaceae</taxon>
        <taxon>Elasticomyces</taxon>
    </lineage>
</organism>
<gene>
    <name evidence="1" type="ORF">LTR97_006372</name>
</gene>
<sequence>MAMQSPHDIKLDAMWSDEPCLAYHRRFMAPALTCRQLYCETRPLFFTCNDFTLIFEFHPHNGLSDDARDLDRATDGLGRVAAWLKSIGPDNAKCVQSVRFRMPQYECHEASQGLLYTMGFRHDWFEFMTGRGKVDGVLDVLLAQLGSTALYLDFKMRYSWSDIDPEVLYNKPITSGTVALDLLEAAMDKSLLSLLPPELRNLIYETALHEPDGIVLETSQGKLTAPANTLALARTCRQLRNETHELFFDRNDFTVNCHYFSFGDAPEDVSIFGVSAYKRAKWEVVKRRLEKLLSWIKSNSEAAAQRMGSIRLDLGAILADVDPTAHPHAHVFWREGLSQAIFGLILSMVETGWFDWDTVRPDLRLSFVVHVCIAEYTAEVAYDLPMNDAVEVRGMCQAAIDADREGGNQGLLAPVFEQDVVVPVLKDVMQVLCDAPKTRLLCFW</sequence>
<evidence type="ECO:0000313" key="1">
    <source>
        <dbReference type="EMBL" id="KAK5698724.1"/>
    </source>
</evidence>
<evidence type="ECO:0000313" key="2">
    <source>
        <dbReference type="Proteomes" id="UP001310594"/>
    </source>
</evidence>
<proteinExistence type="predicted"/>